<proteinExistence type="predicted"/>
<keyword evidence="2" id="KW-1185">Reference proteome</keyword>
<dbReference type="EMBL" id="CP042913">
    <property type="protein sequence ID" value="QEG35147.1"/>
    <property type="molecule type" value="Genomic_DNA"/>
</dbReference>
<dbReference type="Pfam" id="PF12903">
    <property type="entry name" value="DUF3830"/>
    <property type="match status" value="1"/>
</dbReference>
<evidence type="ECO:0000313" key="1">
    <source>
        <dbReference type="EMBL" id="QEG35147.1"/>
    </source>
</evidence>
<dbReference type="RefSeq" id="WP_148073695.1">
    <property type="nucleotide sequence ID" value="NZ_CP042913.1"/>
</dbReference>
<dbReference type="Proteomes" id="UP000323917">
    <property type="component" value="Chromosome"/>
</dbReference>
<accession>A0A5B9Q7Z9</accession>
<gene>
    <name evidence="1" type="ORF">Pr1d_24380</name>
</gene>
<dbReference type="Gene3D" id="2.40.100.20">
    <property type="match status" value="1"/>
</dbReference>
<dbReference type="InterPro" id="IPR024532">
    <property type="entry name" value="DUF3830"/>
</dbReference>
<protein>
    <submittedName>
        <fullName evidence="1">Uncharacterized protein</fullName>
    </submittedName>
</protein>
<reference evidence="1 2" key="1">
    <citation type="submission" date="2019-08" db="EMBL/GenBank/DDBJ databases">
        <title>Deep-cultivation of Planctomycetes and their phenomic and genomic characterization uncovers novel biology.</title>
        <authorList>
            <person name="Wiegand S."/>
            <person name="Jogler M."/>
            <person name="Boedeker C."/>
            <person name="Pinto D."/>
            <person name="Vollmers J."/>
            <person name="Rivas-Marin E."/>
            <person name="Kohn T."/>
            <person name="Peeters S.H."/>
            <person name="Heuer A."/>
            <person name="Rast P."/>
            <person name="Oberbeckmann S."/>
            <person name="Bunk B."/>
            <person name="Jeske O."/>
            <person name="Meyerdierks A."/>
            <person name="Storesund J.E."/>
            <person name="Kallscheuer N."/>
            <person name="Luecker S."/>
            <person name="Lage O.M."/>
            <person name="Pohl T."/>
            <person name="Merkel B.J."/>
            <person name="Hornburger P."/>
            <person name="Mueller R.-W."/>
            <person name="Bruemmer F."/>
            <person name="Labrenz M."/>
            <person name="Spormann A.M."/>
            <person name="Op den Camp H."/>
            <person name="Overmann J."/>
            <person name="Amann R."/>
            <person name="Jetten M.S.M."/>
            <person name="Mascher T."/>
            <person name="Medema M.H."/>
            <person name="Devos D.P."/>
            <person name="Kaster A.-K."/>
            <person name="Ovreas L."/>
            <person name="Rohde M."/>
            <person name="Galperin M.Y."/>
            <person name="Jogler C."/>
        </authorList>
    </citation>
    <scope>NUCLEOTIDE SEQUENCE [LARGE SCALE GENOMIC DNA]</scope>
    <source>
        <strain evidence="1 2">Pr1d</strain>
    </source>
</reference>
<sequence length="152" mass="16997">MNQPAALLFTFFEEQAAARANLLWEVAPKTCSEVCNVLPSVGKSHHGIYSGSECVQILETLIRVDPENATSSVSKGQVGFTWMAAGSVYGVEEDFAEICWFYDIDAEPRMWGGPFEVNIFAEFSSDADDFFAVCRRMRREGVKPLRIEKVDD</sequence>
<dbReference type="OrthoDB" id="8479268at2"/>
<dbReference type="AlphaFoldDB" id="A0A5B9Q7Z9"/>
<name>A0A5B9Q7Z9_9BACT</name>
<dbReference type="KEGG" id="bgok:Pr1d_24380"/>
<evidence type="ECO:0000313" key="2">
    <source>
        <dbReference type="Proteomes" id="UP000323917"/>
    </source>
</evidence>
<organism evidence="1 2">
    <name type="scientific">Bythopirellula goksoeyrii</name>
    <dbReference type="NCBI Taxonomy" id="1400387"/>
    <lineage>
        <taxon>Bacteria</taxon>
        <taxon>Pseudomonadati</taxon>
        <taxon>Planctomycetota</taxon>
        <taxon>Planctomycetia</taxon>
        <taxon>Pirellulales</taxon>
        <taxon>Lacipirellulaceae</taxon>
        <taxon>Bythopirellula</taxon>
    </lineage>
</organism>